<feature type="compositionally biased region" description="Acidic residues" evidence="8">
    <location>
        <begin position="41"/>
        <end position="50"/>
    </location>
</feature>
<dbReference type="RefSeq" id="XP_018735640.1">
    <property type="nucleotide sequence ID" value="XM_018878325.1"/>
</dbReference>
<protein>
    <submittedName>
        <fullName evidence="10">Gef1p</fullName>
    </submittedName>
</protein>
<dbReference type="GO" id="GO:0005247">
    <property type="term" value="F:voltage-gated chloride channel activity"/>
    <property type="evidence" value="ECO:0007669"/>
    <property type="project" value="TreeGrafter"/>
</dbReference>
<dbReference type="OrthoDB" id="44789at2759"/>
<evidence type="ECO:0000256" key="9">
    <source>
        <dbReference type="SAM" id="Phobius"/>
    </source>
</evidence>
<feature type="region of interest" description="Disordered" evidence="8">
    <location>
        <begin position="1"/>
        <end position="74"/>
    </location>
</feature>
<dbReference type="AlphaFoldDB" id="A0A167DQA5"/>
<dbReference type="SUPFAM" id="SSF81340">
    <property type="entry name" value="Clc chloride channel"/>
    <property type="match status" value="1"/>
</dbReference>
<feature type="compositionally biased region" description="Polar residues" evidence="8">
    <location>
        <begin position="332"/>
        <end position="352"/>
    </location>
</feature>
<dbReference type="GO" id="GO:0005886">
    <property type="term" value="C:plasma membrane"/>
    <property type="evidence" value="ECO:0007669"/>
    <property type="project" value="TreeGrafter"/>
</dbReference>
<keyword evidence="4 9" id="KW-1133">Transmembrane helix</keyword>
<feature type="compositionally biased region" description="Polar residues" evidence="8">
    <location>
        <begin position="51"/>
        <end position="62"/>
    </location>
</feature>
<dbReference type="PRINTS" id="PR00762">
    <property type="entry name" value="CLCHANNEL"/>
</dbReference>
<evidence type="ECO:0000256" key="7">
    <source>
        <dbReference type="ARBA" id="ARBA00023214"/>
    </source>
</evidence>
<keyword evidence="3 9" id="KW-0812">Transmembrane</keyword>
<keyword evidence="2" id="KW-0813">Transport</keyword>
<feature type="transmembrane region" description="Helical" evidence="9">
    <location>
        <begin position="201"/>
        <end position="221"/>
    </location>
</feature>
<dbReference type="PANTHER" id="PTHR45711">
    <property type="entry name" value="CHLORIDE CHANNEL PROTEIN"/>
    <property type="match status" value="1"/>
</dbReference>
<evidence type="ECO:0000313" key="11">
    <source>
        <dbReference type="Proteomes" id="UP000189580"/>
    </source>
</evidence>
<keyword evidence="6 9" id="KW-0472">Membrane</keyword>
<evidence type="ECO:0000256" key="2">
    <source>
        <dbReference type="ARBA" id="ARBA00022448"/>
    </source>
</evidence>
<dbReference type="InterPro" id="IPR001807">
    <property type="entry name" value="ClC"/>
</dbReference>
<feature type="transmembrane region" description="Helical" evidence="9">
    <location>
        <begin position="477"/>
        <end position="494"/>
    </location>
</feature>
<evidence type="ECO:0000256" key="4">
    <source>
        <dbReference type="ARBA" id="ARBA00022989"/>
    </source>
</evidence>
<reference evidence="10 11" key="1">
    <citation type="submission" date="2016-02" db="EMBL/GenBank/DDBJ databases">
        <title>Complete genome sequence and transcriptome regulation of the pentose utilising yeast Sugiyamaella lignohabitans.</title>
        <authorList>
            <person name="Bellasio M."/>
            <person name="Peymann A."/>
            <person name="Valli M."/>
            <person name="Sipitzky M."/>
            <person name="Graf A."/>
            <person name="Sauer M."/>
            <person name="Marx H."/>
            <person name="Mattanovich D."/>
        </authorList>
    </citation>
    <scope>NUCLEOTIDE SEQUENCE [LARGE SCALE GENOMIC DNA]</scope>
    <source>
        <strain evidence="10 11">CBS 10342</strain>
    </source>
</reference>
<dbReference type="Pfam" id="PF00654">
    <property type="entry name" value="Voltage_CLC"/>
    <property type="match status" value="1"/>
</dbReference>
<dbReference type="GO" id="GO:0005794">
    <property type="term" value="C:Golgi apparatus"/>
    <property type="evidence" value="ECO:0007669"/>
    <property type="project" value="TreeGrafter"/>
</dbReference>
<dbReference type="GO" id="GO:0005769">
    <property type="term" value="C:early endosome"/>
    <property type="evidence" value="ECO:0007669"/>
    <property type="project" value="TreeGrafter"/>
</dbReference>
<proteinExistence type="predicted"/>
<feature type="compositionally biased region" description="Pro residues" evidence="8">
    <location>
        <begin position="10"/>
        <end position="21"/>
    </location>
</feature>
<dbReference type="GeneID" id="30033248"/>
<feature type="transmembrane region" description="Helical" evidence="9">
    <location>
        <begin position="280"/>
        <end position="299"/>
    </location>
</feature>
<name>A0A167DQA5_9ASCO</name>
<keyword evidence="11" id="KW-1185">Reference proteome</keyword>
<evidence type="ECO:0000256" key="8">
    <source>
        <dbReference type="SAM" id="MobiDB-lite"/>
    </source>
</evidence>
<dbReference type="Proteomes" id="UP000189580">
    <property type="component" value="Chromosome a"/>
</dbReference>
<dbReference type="PANTHER" id="PTHR45711:SF3">
    <property type="entry name" value="CLC CHANNEL"/>
    <property type="match status" value="1"/>
</dbReference>
<feature type="transmembrane region" description="Helical" evidence="9">
    <location>
        <begin position="413"/>
        <end position="429"/>
    </location>
</feature>
<feature type="transmembrane region" description="Helical" evidence="9">
    <location>
        <begin position="390"/>
        <end position="407"/>
    </location>
</feature>
<keyword evidence="5" id="KW-0406">Ion transport</keyword>
<evidence type="ECO:0000256" key="5">
    <source>
        <dbReference type="ARBA" id="ARBA00023065"/>
    </source>
</evidence>
<evidence type="ECO:0000256" key="6">
    <source>
        <dbReference type="ARBA" id="ARBA00023136"/>
    </source>
</evidence>
<sequence length="531" mass="58578">MPDDPENQPGLPPTYLKPPLRPELVRSKTDSYTRVNIGNDGNDDDSDQDETSNLLTRRSTPVSPGRGIKRGRAKRRLSQLFLSTRNTTTDFLSLVSPSASSYNLRTPRIQDFDVNPLNVSWTNVSSLGNGYGTTDDPNTLTPRRVVSTVEESKASTDRRGFYDDFTTVDWIHDTVIESSRRSTLKALPGLRGKFIRLFDAFQGWLLITIVAFAFTLVAYSIDACESVLSDLRHGYCSTNWFTREALCCPDVERFGSCPAWVSWSQYGGVLSGDNGLAFDFVAYLALTILFAYISVTLTLRTKTDIPLEDRNSALSKEKKPSLATQGAVLGESSASVPVTDSSPQSKTTQTNEPAEPSRRVIYSGTGSGVAEVKTILSGFIIRRFLGTYTLVHKSIGLIFSISSGLSVGKEGPYVHLAACVGNIACRLFKKFSTNEIKRRQVISAAASAGVALAFGSPLAGVLFSLEEVSYYFLPHQLFRIFFCAMISALFLIFMDPYKTGKIVLFEVTYDQNWQLWVSFTLVAVNEKALTI</sequence>
<organism evidence="10 11">
    <name type="scientific">Sugiyamaella lignohabitans</name>
    <dbReference type="NCBI Taxonomy" id="796027"/>
    <lineage>
        <taxon>Eukaryota</taxon>
        <taxon>Fungi</taxon>
        <taxon>Dikarya</taxon>
        <taxon>Ascomycota</taxon>
        <taxon>Saccharomycotina</taxon>
        <taxon>Dipodascomycetes</taxon>
        <taxon>Dipodascales</taxon>
        <taxon>Trichomonascaceae</taxon>
        <taxon>Sugiyamaella</taxon>
    </lineage>
</organism>
<evidence type="ECO:0000256" key="3">
    <source>
        <dbReference type="ARBA" id="ARBA00022692"/>
    </source>
</evidence>
<accession>A0A167DQA5</accession>
<dbReference type="InterPro" id="IPR014743">
    <property type="entry name" value="Cl-channel_core"/>
</dbReference>
<dbReference type="EMBL" id="CP014501">
    <property type="protein sequence ID" value="ANB13163.1"/>
    <property type="molecule type" value="Genomic_DNA"/>
</dbReference>
<keyword evidence="7" id="KW-0868">Chloride</keyword>
<comment type="subcellular location">
    <subcellularLocation>
        <location evidence="1">Membrane</location>
        <topology evidence="1">Multi-pass membrane protein</topology>
    </subcellularLocation>
</comment>
<feature type="region of interest" description="Disordered" evidence="8">
    <location>
        <begin position="331"/>
        <end position="361"/>
    </location>
</feature>
<evidence type="ECO:0000313" key="10">
    <source>
        <dbReference type="EMBL" id="ANB13163.1"/>
    </source>
</evidence>
<gene>
    <name evidence="10" type="primary">GEF1</name>
    <name evidence="10" type="ORF">AWJ20_1445</name>
</gene>
<dbReference type="KEGG" id="slb:AWJ20_1445"/>
<evidence type="ECO:0000256" key="1">
    <source>
        <dbReference type="ARBA" id="ARBA00004141"/>
    </source>
</evidence>
<dbReference type="Gene3D" id="1.10.3080.10">
    <property type="entry name" value="Clc chloride channel"/>
    <property type="match status" value="1"/>
</dbReference>
<feature type="transmembrane region" description="Helical" evidence="9">
    <location>
        <begin position="441"/>
        <end position="465"/>
    </location>
</feature>